<keyword evidence="1" id="KW-0732">Signal</keyword>
<dbReference type="AlphaFoldDB" id="A0A0A0KX72"/>
<organism evidence="2 3">
    <name type="scientific">Cucumis sativus</name>
    <name type="common">Cucumber</name>
    <dbReference type="NCBI Taxonomy" id="3659"/>
    <lineage>
        <taxon>Eukaryota</taxon>
        <taxon>Viridiplantae</taxon>
        <taxon>Streptophyta</taxon>
        <taxon>Embryophyta</taxon>
        <taxon>Tracheophyta</taxon>
        <taxon>Spermatophyta</taxon>
        <taxon>Magnoliopsida</taxon>
        <taxon>eudicotyledons</taxon>
        <taxon>Gunneridae</taxon>
        <taxon>Pentapetalae</taxon>
        <taxon>rosids</taxon>
        <taxon>fabids</taxon>
        <taxon>Cucurbitales</taxon>
        <taxon>Cucurbitaceae</taxon>
        <taxon>Benincaseae</taxon>
        <taxon>Cucumis</taxon>
    </lineage>
</organism>
<keyword evidence="3" id="KW-1185">Reference proteome</keyword>
<sequence>MAGILGLSLGFKLVLWRARLAIPFAPFTEYCPQSLGSIMQCNLRELLRYGFAQSTRFWSFFALDLSIALLPVRSSKSTTPKLYTSLFVVKCPTINIVPQTT</sequence>
<accession>A0A0A0KX72</accession>
<protein>
    <recommendedName>
        <fullName evidence="4">Secreted protein</fullName>
    </recommendedName>
</protein>
<dbReference type="Gramene" id="KGN53449">
    <property type="protein sequence ID" value="KGN53449"/>
    <property type="gene ID" value="Csa_4G055435"/>
</dbReference>
<name>A0A0A0KX72_CUCSA</name>
<feature type="chain" id="PRO_5001972568" description="Secreted protein" evidence="1">
    <location>
        <begin position="22"/>
        <end position="101"/>
    </location>
</feature>
<dbReference type="Proteomes" id="UP000029981">
    <property type="component" value="Chromosome 4"/>
</dbReference>
<reference evidence="2 3" key="4">
    <citation type="journal article" date="2011" name="BMC Genomics">
        <title>RNA-Seq improves annotation of protein-coding genes in the cucumber genome.</title>
        <authorList>
            <person name="Li Z."/>
            <person name="Zhang Z."/>
            <person name="Yan P."/>
            <person name="Huang S."/>
            <person name="Fei Z."/>
            <person name="Lin K."/>
        </authorList>
    </citation>
    <scope>NUCLEOTIDE SEQUENCE [LARGE SCALE GENOMIC DNA]</scope>
    <source>
        <strain evidence="3">cv. 9930</strain>
    </source>
</reference>
<evidence type="ECO:0000256" key="1">
    <source>
        <dbReference type="SAM" id="SignalP"/>
    </source>
</evidence>
<evidence type="ECO:0008006" key="4">
    <source>
        <dbReference type="Google" id="ProtNLM"/>
    </source>
</evidence>
<dbReference type="EMBL" id="CM002925">
    <property type="protein sequence ID" value="KGN53449.1"/>
    <property type="molecule type" value="Genomic_DNA"/>
</dbReference>
<evidence type="ECO:0000313" key="3">
    <source>
        <dbReference type="Proteomes" id="UP000029981"/>
    </source>
</evidence>
<reference evidence="2 3" key="1">
    <citation type="journal article" date="2009" name="Nat. Genet.">
        <title>The genome of the cucumber, Cucumis sativus L.</title>
        <authorList>
            <person name="Huang S."/>
            <person name="Li R."/>
            <person name="Zhang Z."/>
            <person name="Li L."/>
            <person name="Gu X."/>
            <person name="Fan W."/>
            <person name="Lucas W.J."/>
            <person name="Wang X."/>
            <person name="Xie B."/>
            <person name="Ni P."/>
            <person name="Ren Y."/>
            <person name="Zhu H."/>
            <person name="Li J."/>
            <person name="Lin K."/>
            <person name="Jin W."/>
            <person name="Fei Z."/>
            <person name="Li G."/>
            <person name="Staub J."/>
            <person name="Kilian A."/>
            <person name="van der Vossen E.A."/>
            <person name="Wu Y."/>
            <person name="Guo J."/>
            <person name="He J."/>
            <person name="Jia Z."/>
            <person name="Ren Y."/>
            <person name="Tian G."/>
            <person name="Lu Y."/>
            <person name="Ruan J."/>
            <person name="Qian W."/>
            <person name="Wang M."/>
            <person name="Huang Q."/>
            <person name="Li B."/>
            <person name="Xuan Z."/>
            <person name="Cao J."/>
            <person name="Asan"/>
            <person name="Wu Z."/>
            <person name="Zhang J."/>
            <person name="Cai Q."/>
            <person name="Bai Y."/>
            <person name="Zhao B."/>
            <person name="Han Y."/>
            <person name="Li Y."/>
            <person name="Li X."/>
            <person name="Wang S."/>
            <person name="Shi Q."/>
            <person name="Liu S."/>
            <person name="Cho W.K."/>
            <person name="Kim J.Y."/>
            <person name="Xu Y."/>
            <person name="Heller-Uszynska K."/>
            <person name="Miao H."/>
            <person name="Cheng Z."/>
            <person name="Zhang S."/>
            <person name="Wu J."/>
            <person name="Yang Y."/>
            <person name="Kang H."/>
            <person name="Li M."/>
            <person name="Liang H."/>
            <person name="Ren X."/>
            <person name="Shi Z."/>
            <person name="Wen M."/>
            <person name="Jian M."/>
            <person name="Yang H."/>
            <person name="Zhang G."/>
            <person name="Yang Z."/>
            <person name="Chen R."/>
            <person name="Liu S."/>
            <person name="Li J."/>
            <person name="Ma L."/>
            <person name="Liu H."/>
            <person name="Zhou Y."/>
            <person name="Zhao J."/>
            <person name="Fang X."/>
            <person name="Li G."/>
            <person name="Fang L."/>
            <person name="Li Y."/>
            <person name="Liu D."/>
            <person name="Zheng H."/>
            <person name="Zhang Y."/>
            <person name="Qin N."/>
            <person name="Li Z."/>
            <person name="Yang G."/>
            <person name="Yang S."/>
            <person name="Bolund L."/>
            <person name="Kristiansen K."/>
            <person name="Zheng H."/>
            <person name="Li S."/>
            <person name="Zhang X."/>
            <person name="Yang H."/>
            <person name="Wang J."/>
            <person name="Sun R."/>
            <person name="Zhang B."/>
            <person name="Jiang S."/>
            <person name="Wang J."/>
            <person name="Du Y."/>
            <person name="Li S."/>
        </authorList>
    </citation>
    <scope>NUCLEOTIDE SEQUENCE [LARGE SCALE GENOMIC DNA]</scope>
    <source>
        <strain evidence="3">cv. 9930</strain>
    </source>
</reference>
<reference evidence="2 3" key="2">
    <citation type="journal article" date="2009" name="PLoS ONE">
        <title>An integrated genetic and cytogenetic map of the cucumber genome.</title>
        <authorList>
            <person name="Ren Y."/>
            <person name="Zhang Z."/>
            <person name="Liu J."/>
            <person name="Staub J.E."/>
            <person name="Han Y."/>
            <person name="Cheng Z."/>
            <person name="Li X."/>
            <person name="Lu J."/>
            <person name="Miao H."/>
            <person name="Kang H."/>
            <person name="Xie B."/>
            <person name="Gu X."/>
            <person name="Wang X."/>
            <person name="Du Y."/>
            <person name="Jin W."/>
            <person name="Huang S."/>
        </authorList>
    </citation>
    <scope>NUCLEOTIDE SEQUENCE [LARGE SCALE GENOMIC DNA]</scope>
    <source>
        <strain evidence="3">cv. 9930</strain>
    </source>
</reference>
<proteinExistence type="predicted"/>
<dbReference type="OMA" id="CKHATAR"/>
<feature type="signal peptide" evidence="1">
    <location>
        <begin position="1"/>
        <end position="21"/>
    </location>
</feature>
<evidence type="ECO:0000313" key="2">
    <source>
        <dbReference type="EMBL" id="KGN53449.1"/>
    </source>
</evidence>
<reference evidence="2 3" key="3">
    <citation type="journal article" date="2010" name="BMC Genomics">
        <title>Transcriptome sequencing and comparative analysis of cucumber flowers with different sex types.</title>
        <authorList>
            <person name="Guo S."/>
            <person name="Zheng Y."/>
            <person name="Joung J.G."/>
            <person name="Liu S."/>
            <person name="Zhang Z."/>
            <person name="Crasta O.R."/>
            <person name="Sobral B.W."/>
            <person name="Xu Y."/>
            <person name="Huang S."/>
            <person name="Fei Z."/>
        </authorList>
    </citation>
    <scope>NUCLEOTIDE SEQUENCE [LARGE SCALE GENOMIC DNA]</scope>
    <source>
        <strain evidence="3">cv. 9930</strain>
    </source>
</reference>
<gene>
    <name evidence="2" type="ORF">Csa_4G055435</name>
</gene>